<dbReference type="PANTHER" id="PTHR13162">
    <property type="entry name" value="CCR4-NOT TRANSCRIPTION COMPLEX"/>
    <property type="match status" value="1"/>
</dbReference>
<dbReference type="InterPro" id="IPR038535">
    <property type="entry name" value="CNOT1_TTP_bind_sf"/>
</dbReference>
<dbReference type="GO" id="GO:0017148">
    <property type="term" value="P:negative regulation of translation"/>
    <property type="evidence" value="ECO:0007669"/>
    <property type="project" value="InterPro"/>
</dbReference>
<keyword evidence="4" id="KW-0804">Transcription</keyword>
<evidence type="ECO:0000259" key="12">
    <source>
        <dbReference type="Pfam" id="PF16417"/>
    </source>
</evidence>
<feature type="domain" description="CCR4-Not complex component Not1 C-terminal" evidence="9">
    <location>
        <begin position="1814"/>
        <end position="2177"/>
    </location>
</feature>
<evidence type="ECO:0000259" key="11">
    <source>
        <dbReference type="Pfam" id="PF16415"/>
    </source>
</evidence>
<feature type="domain" description="CCR4-NOT transcription complex subunit 1 TTP binding" evidence="12">
    <location>
        <begin position="698"/>
        <end position="839"/>
    </location>
</feature>
<protein>
    <recommendedName>
        <fullName evidence="7">General negative regulator of transcription subunit 1</fullName>
    </recommendedName>
</protein>
<dbReference type="Pfam" id="PF16417">
    <property type="entry name" value="CNOT1_TTP_bind"/>
    <property type="match status" value="1"/>
</dbReference>
<dbReference type="Pfam" id="PF12842">
    <property type="entry name" value="DUF3819"/>
    <property type="match status" value="1"/>
</dbReference>
<dbReference type="InterPro" id="IPR007196">
    <property type="entry name" value="CCR4-Not_Not1_C"/>
</dbReference>
<gene>
    <name evidence="14" type="ORF">CONLIGDRAFT_584049</name>
</gene>
<sequence length="2243" mass="251364">MVSQSRAATFSPNPTLQTVHSGISHSPHPSQAGASPSTSSPTGSSSLTKIVVAQVYLLLSTIKDEKDEKWQQLRKLIDDNGMEAYTKYFTRLVSGNASQIFPGLNRPVLNPGNTYPMLVGEMRKLSIEPEQARRIAESIETGNEDIFRDFDLSTFMEHFRLDALEKTILALAFKLGSRPDLKTKADAILSTNFPTFVNILRRLDGDHADMSPDFIAEIIDRFIQLHPPNFNAAAKAELRHNVQARYAQSDQAPPSQVLAALDLMRVLGDRPPNALALYIHRTGPDFTASQAKCAAYLENRPGNISLSEEQVSVALMYTTISQTQRHNPSVLVAALRHILPKTFRWQDVVSYFDVRDVRISSNQFLRLYNALLPVAQDGSGHFDIQRLWGGEWDNPETQLSFICAFASLTPDQLDASTIPGLEPLLTLDSYAHATPAARDRAAYAVRHPLVSAAALSAVFMVALHSIHASQSIEAKRLFQDVVVPNLDIFVVSAFGIQKPWPPMAVDTINTLFDNFLSKQSAQYDFVLESLWSKDKDWVTQRLVDAHVSRPMDLPLILEHAVEHGWLDELVYLPNGFGLDLTALAHARGFLDLQNWSRRNAELGNDVTTPLLQFLLIKSSLELEYQNPPDGQTPIKAQTALQVRTVSSLLDILQEYMPAPTPSPELTFLQRRCISAYPRLVNYGEGFDDIIDANGRDGNALPPAANAKMEEHYKKMYGDEIQVRAVVDILERYKKSRDPLDQDVFASMIHGLLDEYSHYIDYPLEALATTAVLFGGIISHKLVSNLPLKVGLGMILESVRDHQPHESMYKFGLQALMQLFSRLHEWPGYCKLLIQIPGLLGTEAYKKAEEIVRADEDDQTRSLRNGTGTMGHAPGLAADALANGKLEDGTGSESQTPPFSSINVDPPPLGINYEEPGDDAQGKIQFVLNNLTDTTLQSMFRELREMLEEKHQQWFASHLVEERAKMQPNYHQVYLELVKQFEDKALWAEVLRETYISVQRMLNSEITMQNSTERTHLKNLGGWLGLLTLARDKPIRHKNIAFKDLLTEAYDTKRLMVVIPFVCKVLMQGAKSNVFRPPNPWLMDIINLLIELYHNAELKLNLKFEIEVLCKGLSLDHKSIQPTGEILNRVVPVEDAGEIVAQDGLDSFENMSLNGMAPAMSNTLSLHAVVPPIPDLGPGLTLPQTEVVGAPRLREIVLAAVTRALQDIIQPVVDRSVTIAAIATAQMIKKDFCTEPDENRMRTSAINMVKSTAGSLALVTSKEPLRANFTNYLRNLSNELPNGLPEGVIIMCVNSNLDLASSVIEKHAEERAVPEIEALLEDEFENRRRHRMERGDQPYFDHNLSRWAMTIPNPFKLSHGTGGLNPEQLAIYEDFARQPRAALVSTTPSHVPSTSDATRSLANEVLQDQYSTLPSIPTPAETPSLPHLTTQSAQVQHYPPVQTAMTNGRQPVLLDARALAERFTKLLHELQRVAADAREEHLKDLPRPHPILDIIDAIVQLVIKTHQNSEEFVMYAAEQIMHLLLGQVDDSLVLETLVHVLETLRRIAGHVLSERIRGNFHQQPGHLFLHLPLISAFLGTDLLDWRNIDNAMARALQTRKEGSIDFLEQLMDLTLLNDSPLALYADFVRSLEEAWTWIAEEPEVQGGMRFKAKVLASPTELPPNLTPEEVLNIQQEQMDYVFEEWIHLCNNPNASDKSASIFVEQMTSRRLITGKDDLLIFIRHAMDKSVDKCDQAFMAAGGLSTVEAYQSVDALVKMIMIFLKAHDGEDAGHSSRADFLDSILALVVLILSHHQAKRGEHFNQKVFFRFFSILLHETDAISEQFTEVERGEMFLRFASRLLDVGPAYFPAFLYAWLGLISHRVFVPALLRIHDNAGWDVYTKILKQALDYFGDQSKSMDGSPFTKAIYRVILKLFGVLSHDFPDYIAANYVQLCQSIPPFCAQLLNLVLVATPESMAKMPDPLEVGLVVEAMSEIHETPATADNPAGVLREAGLLHLLTQALEHGPTEDAIAQITHAINKPDGETTTFGFVPVKANVKLIYAVTGWIGDFAAARGRNSNPFVSGSSDIKILFMLILESGAEARNYILSSMINQLRYANSITYYFSQVIVDIFGHDLEDPEESEIREQIVRIFLERLIGFWAQPWGLVLTVVELLRNERINFFELPCIKSSPQVSRSLSCAEIVMHANGNPRSVTDSHRSYNIERSGAPRGRRDQRGSLLREVCCREHYDTQTHHWAVLQRRLK</sequence>
<keyword evidence="2" id="KW-0678">Repressor</keyword>
<dbReference type="InterPro" id="IPR032191">
    <property type="entry name" value="CNOT1_CAF1_bind"/>
</dbReference>
<dbReference type="Pfam" id="PF04054">
    <property type="entry name" value="Not1"/>
    <property type="match status" value="1"/>
</dbReference>
<feature type="region of interest" description="Disordered" evidence="8">
    <location>
        <begin position="2193"/>
        <end position="2214"/>
    </location>
</feature>
<evidence type="ECO:0000313" key="14">
    <source>
        <dbReference type="EMBL" id="OIW24495.1"/>
    </source>
</evidence>
<dbReference type="GO" id="GO:0000932">
    <property type="term" value="C:P-body"/>
    <property type="evidence" value="ECO:0007669"/>
    <property type="project" value="TreeGrafter"/>
</dbReference>
<evidence type="ECO:0000256" key="8">
    <source>
        <dbReference type="SAM" id="MobiDB-lite"/>
    </source>
</evidence>
<dbReference type="InterPro" id="IPR040398">
    <property type="entry name" value="Not1"/>
</dbReference>
<feature type="domain" description="CCR4-NOT transcription complex subunit 1 HEAT repeat" evidence="13">
    <location>
        <begin position="506"/>
        <end position="653"/>
    </location>
</feature>
<dbReference type="InterPro" id="IPR024557">
    <property type="entry name" value="CNOT1_dom_4"/>
</dbReference>
<keyword evidence="5" id="KW-0539">Nucleus</keyword>
<dbReference type="STRING" id="1408157.A0A1J7I9Y8"/>
<proteinExistence type="predicted"/>
<evidence type="ECO:0000256" key="7">
    <source>
        <dbReference type="ARBA" id="ARBA00074459"/>
    </source>
</evidence>
<dbReference type="InterPro" id="IPR032194">
    <property type="entry name" value="CNOT1_HEAT"/>
</dbReference>
<feature type="region of interest" description="Disordered" evidence="8">
    <location>
        <begin position="1"/>
        <end position="44"/>
    </location>
</feature>
<dbReference type="Gene3D" id="1.25.40.180">
    <property type="match status" value="1"/>
</dbReference>
<dbReference type="GO" id="GO:0060090">
    <property type="term" value="F:molecular adaptor activity"/>
    <property type="evidence" value="ECO:0007669"/>
    <property type="project" value="TreeGrafter"/>
</dbReference>
<dbReference type="Pfam" id="PF16418">
    <property type="entry name" value="CNOT1_HEAT"/>
    <property type="match status" value="1"/>
</dbReference>
<dbReference type="InterPro" id="IPR032193">
    <property type="entry name" value="CNOT1_TTP_bind"/>
</dbReference>
<comment type="subcellular location">
    <subcellularLocation>
        <location evidence="1">Nucleus</location>
    </subcellularLocation>
</comment>
<keyword evidence="15" id="KW-1185">Reference proteome</keyword>
<dbReference type="GO" id="GO:0000289">
    <property type="term" value="P:nuclear-transcribed mRNA poly(A) tail shortening"/>
    <property type="evidence" value="ECO:0007669"/>
    <property type="project" value="UniProtKB-ARBA"/>
</dbReference>
<dbReference type="Pfam" id="PF16415">
    <property type="entry name" value="CNOT1_CAF1_bind"/>
    <property type="match status" value="1"/>
</dbReference>
<evidence type="ECO:0000259" key="9">
    <source>
        <dbReference type="Pfam" id="PF04054"/>
    </source>
</evidence>
<reference evidence="14 15" key="1">
    <citation type="submission" date="2016-10" db="EMBL/GenBank/DDBJ databases">
        <title>Draft genome sequence of Coniochaeta ligniaria NRRL30616, a lignocellulolytic fungus for bioabatement of inhibitors in plant biomass hydrolysates.</title>
        <authorList>
            <consortium name="DOE Joint Genome Institute"/>
            <person name="Jimenez D.J."/>
            <person name="Hector R.E."/>
            <person name="Riley R."/>
            <person name="Sun H."/>
            <person name="Grigoriev I.V."/>
            <person name="Van Elsas J.D."/>
            <person name="Nichols N.N."/>
        </authorList>
    </citation>
    <scope>NUCLEOTIDE SEQUENCE [LARGE SCALE GENOMIC DNA]</scope>
    <source>
        <strain evidence="14 15">NRRL 30616</strain>
    </source>
</reference>
<evidence type="ECO:0000259" key="13">
    <source>
        <dbReference type="Pfam" id="PF16418"/>
    </source>
</evidence>
<feature type="domain" description="CCR4-NOT transcription complex subunit 1" evidence="10">
    <location>
        <begin position="1190"/>
        <end position="1330"/>
    </location>
</feature>
<name>A0A1J7I9Y8_9PEZI</name>
<evidence type="ECO:0000256" key="2">
    <source>
        <dbReference type="ARBA" id="ARBA00022491"/>
    </source>
</evidence>
<feature type="domain" description="CCR4-NOT transcription complex subunit 1 CAF1-binding" evidence="11">
    <location>
        <begin position="912"/>
        <end position="1128"/>
    </location>
</feature>
<evidence type="ECO:0000256" key="3">
    <source>
        <dbReference type="ARBA" id="ARBA00023015"/>
    </source>
</evidence>
<accession>A0A1J7I9Y8</accession>
<evidence type="ECO:0000256" key="1">
    <source>
        <dbReference type="ARBA" id="ARBA00004123"/>
    </source>
</evidence>
<dbReference type="Gene3D" id="1.25.40.800">
    <property type="match status" value="1"/>
</dbReference>
<feature type="compositionally biased region" description="Polar residues" evidence="8">
    <location>
        <begin position="1"/>
        <end position="29"/>
    </location>
</feature>
<evidence type="ECO:0000313" key="15">
    <source>
        <dbReference type="Proteomes" id="UP000182658"/>
    </source>
</evidence>
<dbReference type="InParanoid" id="A0A1J7I9Y8"/>
<feature type="compositionally biased region" description="Polar residues" evidence="8">
    <location>
        <begin position="890"/>
        <end position="902"/>
    </location>
</feature>
<evidence type="ECO:0000256" key="4">
    <source>
        <dbReference type="ARBA" id="ARBA00023163"/>
    </source>
</evidence>
<dbReference type="EMBL" id="KV875103">
    <property type="protein sequence ID" value="OIW24495.1"/>
    <property type="molecule type" value="Genomic_DNA"/>
</dbReference>
<dbReference type="Proteomes" id="UP000182658">
    <property type="component" value="Unassembled WGS sequence"/>
</dbReference>
<evidence type="ECO:0000256" key="6">
    <source>
        <dbReference type="ARBA" id="ARBA00059181"/>
    </source>
</evidence>
<organism evidence="14 15">
    <name type="scientific">Coniochaeta ligniaria NRRL 30616</name>
    <dbReference type="NCBI Taxonomy" id="1408157"/>
    <lineage>
        <taxon>Eukaryota</taxon>
        <taxon>Fungi</taxon>
        <taxon>Dikarya</taxon>
        <taxon>Ascomycota</taxon>
        <taxon>Pezizomycotina</taxon>
        <taxon>Sordariomycetes</taxon>
        <taxon>Sordariomycetidae</taxon>
        <taxon>Coniochaetales</taxon>
        <taxon>Coniochaetaceae</taxon>
        <taxon>Coniochaeta</taxon>
    </lineage>
</organism>
<dbReference type="Gene3D" id="1.25.40.840">
    <property type="entry name" value="CCR4-NOT transcription complex subunit 1 TTP binding domain"/>
    <property type="match status" value="1"/>
</dbReference>
<dbReference type="OrthoDB" id="1933107at2759"/>
<dbReference type="GO" id="GO:0005634">
    <property type="term" value="C:nucleus"/>
    <property type="evidence" value="ECO:0007669"/>
    <property type="project" value="UniProtKB-SubCell"/>
</dbReference>
<feature type="region of interest" description="Disordered" evidence="8">
    <location>
        <begin position="854"/>
        <end position="904"/>
    </location>
</feature>
<dbReference type="GO" id="GO:0030015">
    <property type="term" value="C:CCR4-NOT core complex"/>
    <property type="evidence" value="ECO:0007669"/>
    <property type="project" value="InterPro"/>
</dbReference>
<dbReference type="CDD" id="cd20710">
    <property type="entry name" value="NOT1_connector"/>
    <property type="match status" value="1"/>
</dbReference>
<dbReference type="FunFam" id="1.25.40.180:FF:000012">
    <property type="entry name" value="Ccr4-Not transcription complex subunit"/>
    <property type="match status" value="1"/>
</dbReference>
<keyword evidence="3" id="KW-0805">Transcription regulation</keyword>
<comment type="function">
    <text evidence="6">Acts as a component of the CCR4-NOT core complex, which in the nucleus seems to be a general transcription factor, and in the cytoplasm the major mRNA deadenylase involved in mRNA turnover. The NOT protein subcomplex negatively regulates the basal and activated transcription of many genes. Preferentially affects TC-type TATA element-dependent transcription. Could directly or indirectly inhibit component(s) of the general transcription machinery.</text>
</comment>
<dbReference type="Gene3D" id="1.25.40.790">
    <property type="match status" value="1"/>
</dbReference>
<evidence type="ECO:0000256" key="5">
    <source>
        <dbReference type="ARBA" id="ARBA00023242"/>
    </source>
</evidence>
<feature type="compositionally biased region" description="Low complexity" evidence="8">
    <location>
        <begin position="32"/>
        <end position="44"/>
    </location>
</feature>
<evidence type="ECO:0000259" key="10">
    <source>
        <dbReference type="Pfam" id="PF12842"/>
    </source>
</evidence>
<dbReference type="PANTHER" id="PTHR13162:SF8">
    <property type="entry name" value="CCR4-NOT TRANSCRIPTION COMPLEX SUBUNIT 1"/>
    <property type="match status" value="1"/>
</dbReference>
<dbReference type="FunCoup" id="A0A1J7I9Y8">
    <property type="interactions" value="1183"/>
</dbReference>